<proteinExistence type="predicted"/>
<evidence type="ECO:0000313" key="1">
    <source>
        <dbReference type="EMBL" id="CAG8574546.1"/>
    </source>
</evidence>
<name>A0A9N9BNS5_9GLOM</name>
<sequence>MDATFSRLTEVKLRSYGIPDGPSSDLRTSSRSARKKEAFVLLLQDPERFERETYPLEDDDEELLPCVREIKRRLGTWGVFLLTAMKQRILEIIDEEISRRVDYALEELL</sequence>
<comment type="caution">
    <text evidence="1">The sequence shown here is derived from an EMBL/GenBank/DDBJ whole genome shotgun (WGS) entry which is preliminary data.</text>
</comment>
<keyword evidence="2" id="KW-1185">Reference proteome</keyword>
<gene>
    <name evidence="1" type="ORF">FCALED_LOCUS7264</name>
</gene>
<protein>
    <submittedName>
        <fullName evidence="1">7514_t:CDS:1</fullName>
    </submittedName>
</protein>
<evidence type="ECO:0000313" key="2">
    <source>
        <dbReference type="Proteomes" id="UP000789570"/>
    </source>
</evidence>
<organism evidence="1 2">
    <name type="scientific">Funneliformis caledonium</name>
    <dbReference type="NCBI Taxonomy" id="1117310"/>
    <lineage>
        <taxon>Eukaryota</taxon>
        <taxon>Fungi</taxon>
        <taxon>Fungi incertae sedis</taxon>
        <taxon>Mucoromycota</taxon>
        <taxon>Glomeromycotina</taxon>
        <taxon>Glomeromycetes</taxon>
        <taxon>Glomerales</taxon>
        <taxon>Glomeraceae</taxon>
        <taxon>Funneliformis</taxon>
    </lineage>
</organism>
<reference evidence="1" key="1">
    <citation type="submission" date="2021-06" db="EMBL/GenBank/DDBJ databases">
        <authorList>
            <person name="Kallberg Y."/>
            <person name="Tangrot J."/>
            <person name="Rosling A."/>
        </authorList>
    </citation>
    <scope>NUCLEOTIDE SEQUENCE</scope>
    <source>
        <strain evidence="1">UK204</strain>
    </source>
</reference>
<dbReference type="Proteomes" id="UP000789570">
    <property type="component" value="Unassembled WGS sequence"/>
</dbReference>
<dbReference type="EMBL" id="CAJVPQ010001895">
    <property type="protein sequence ID" value="CAG8574546.1"/>
    <property type="molecule type" value="Genomic_DNA"/>
</dbReference>
<accession>A0A9N9BNS5</accession>
<dbReference type="AlphaFoldDB" id="A0A9N9BNS5"/>